<dbReference type="EMBL" id="UINC01002734">
    <property type="protein sequence ID" value="SUZ99752.1"/>
    <property type="molecule type" value="Genomic_DNA"/>
</dbReference>
<dbReference type="InterPro" id="IPR010430">
    <property type="entry name" value="DUF1028"/>
</dbReference>
<dbReference type="InterPro" id="IPR029055">
    <property type="entry name" value="Ntn_hydrolases_N"/>
</dbReference>
<organism evidence="1">
    <name type="scientific">marine metagenome</name>
    <dbReference type="NCBI Taxonomy" id="408172"/>
    <lineage>
        <taxon>unclassified sequences</taxon>
        <taxon>metagenomes</taxon>
        <taxon>ecological metagenomes</taxon>
    </lineage>
</organism>
<sequence>MFGTAVASSSPAVAARCSYTRADVGAVSSQNVTDPSLGVLTLNLLEKGLSATEAIDQIKTTANHLDYRQILVIDSKGRTAIHSGNNSLGIWSEAKGVNVLSAGNLLANPEVSRAIVEKFENASGHLGERLITSLQGGLEAGGEAGPIHSAGMKISHKVSWPIVDLRCDWSEDCPIKKLSEAWKVYKPLVNDYLQRALDPTKAPSYGVPGDQ</sequence>
<dbReference type="PANTHER" id="PTHR39328">
    <property type="entry name" value="BLL2871 PROTEIN"/>
    <property type="match status" value="1"/>
</dbReference>
<evidence type="ECO:0000313" key="1">
    <source>
        <dbReference type="EMBL" id="SUZ99752.1"/>
    </source>
</evidence>
<dbReference type="PANTHER" id="PTHR39328:SF1">
    <property type="entry name" value="BLL2871 PROTEIN"/>
    <property type="match status" value="1"/>
</dbReference>
<protein>
    <recommendedName>
        <fullName evidence="2">DUF1028 domain-containing protein</fullName>
    </recommendedName>
</protein>
<reference evidence="1" key="1">
    <citation type="submission" date="2018-05" db="EMBL/GenBank/DDBJ databases">
        <authorList>
            <person name="Lanie J.A."/>
            <person name="Ng W.-L."/>
            <person name="Kazmierczak K.M."/>
            <person name="Andrzejewski T.M."/>
            <person name="Davidsen T.M."/>
            <person name="Wayne K.J."/>
            <person name="Tettelin H."/>
            <person name="Glass J.I."/>
            <person name="Rusch D."/>
            <person name="Podicherti R."/>
            <person name="Tsui H.-C.T."/>
            <person name="Winkler M.E."/>
        </authorList>
    </citation>
    <scope>NUCLEOTIDE SEQUENCE</scope>
</reference>
<dbReference type="SUPFAM" id="SSF56235">
    <property type="entry name" value="N-terminal nucleophile aminohydrolases (Ntn hydrolases)"/>
    <property type="match status" value="1"/>
</dbReference>
<dbReference type="Pfam" id="PF06267">
    <property type="entry name" value="DUF1028"/>
    <property type="match status" value="1"/>
</dbReference>
<accession>A0A381S6M4</accession>
<name>A0A381S6M4_9ZZZZ</name>
<dbReference type="AlphaFoldDB" id="A0A381S6M4"/>
<gene>
    <name evidence="1" type="ORF">METZ01_LOCUS52606</name>
</gene>
<evidence type="ECO:0008006" key="2">
    <source>
        <dbReference type="Google" id="ProtNLM"/>
    </source>
</evidence>
<proteinExistence type="predicted"/>
<dbReference type="Gene3D" id="3.60.20.10">
    <property type="entry name" value="Glutamine Phosphoribosylpyrophosphate, subunit 1, domain 1"/>
    <property type="match status" value="1"/>
</dbReference>